<proteinExistence type="predicted"/>
<dbReference type="AlphaFoldDB" id="D6PKH4"/>
<evidence type="ECO:0000313" key="1">
    <source>
        <dbReference type="EMBL" id="ADD96225.1"/>
    </source>
</evidence>
<sequence length="850" mass="95015">MSGSSFKQCIINGVKEGLISQTQAHKLRTNLEELQEFYQVRKGLGKSEAEKLAAKETLDQAKIEFAEKLRFTLLQKDKFNEITTLFATYRNKNGEIDIANAYRSMQAHDIVANTPNIERTVDIERGKAHQLMAGLLDKMKYKLGGRQSKLQKTNLKLMVKELMGETTGNVNAKQLADAWRETAEHLRKRFNKFGGKVLSRKDWGLPQIHDSLLVRQSSKADWIDYILPKLDLDKMVNERSGLPFNDKTIREALSEVYDNIATEGMATFKPGTAGYGRALHNRRIDHRFLAFKNADDWMEYQTRFGSPDPFKTMMEHINAMARDISMLKILGPNPDATHTWALGMIKKQMKIDAAAEAQGKFKRKKVSQKFSGNEEDRSNAIIENINNLYAYHKGTLHKPIDGFMGRTFAALRQILTAAQLGGASVMAITDFHWSRLTSKFNGLPAYKANQEALKLLGEGIKKDKAMARTAIRLGLIAEHWSTVAGVAARYLNEVDAPFWSKRISDVVLRGSGLSHITQSGRWAFGMSIMGTLAEESGKVFNKLDPNLQKQLQKYGIEADDWEIIRSTKLYDAGIDEPSMVGKGATFLRPDDIMKRADLDEATREFLTTRLLTYVTNETNFAVPTSSAKGRITLSGSAQPGTVKGEIVNSMLMYKNFPITLGMTHLSRGFQQVGLKGKAKYLVPMIVGGAVMGSIAYEIKQIAAGKTPTKPEDMGVRYWLNAIIYGGGLGIFGDFLFSDQNRYGGSFSKTLAGPVASFIGDSINLTFGNAAQLISGEKTNAGKELAAFIQRYTPGSSLWYARVALERILFDSIERLINPDFDSDNRRNINKLKSRTGQDYWWSPGDIKPNY</sequence>
<evidence type="ECO:0008006" key="2">
    <source>
        <dbReference type="Google" id="ProtNLM"/>
    </source>
</evidence>
<organism evidence="1">
    <name type="scientific">uncultured organism MedDCM-OCT-S08-C1350</name>
    <dbReference type="NCBI Taxonomy" id="743627"/>
    <lineage>
        <taxon>unclassified sequences</taxon>
        <taxon>environmental samples</taxon>
    </lineage>
</organism>
<name>D6PKH4_9ZZZZ</name>
<protein>
    <recommendedName>
        <fullName evidence="2">Large polyvalent protein associated domain-containing protein</fullName>
    </recommendedName>
</protein>
<dbReference type="EMBL" id="GU943126">
    <property type="protein sequence ID" value="ADD96225.1"/>
    <property type="molecule type" value="Genomic_DNA"/>
</dbReference>
<reference evidence="1" key="1">
    <citation type="journal article" date="2010" name="ISME J.">
        <title>Metagenome of the Mediterranean deep chlorophyll maximum studied by direct and fosmid library 454 pyrosequencing.</title>
        <authorList>
            <person name="Ghai R."/>
            <person name="Martin-Cuadrado A.B."/>
            <person name="Molto A.G."/>
            <person name="Heredia I.G."/>
            <person name="Cabrera R."/>
            <person name="Martin J."/>
            <person name="Verdu M."/>
            <person name="Deschamps P."/>
            <person name="Moreira D."/>
            <person name="Lopez-Garcia P."/>
            <person name="Mira A."/>
            <person name="Rodriguez-Valera F."/>
        </authorList>
    </citation>
    <scope>NUCLEOTIDE SEQUENCE</scope>
</reference>
<accession>D6PKH4</accession>